<accession>A0ABW1CWG3</accession>
<sequence>MDELTATGAAAELPERGADERRWRRWEAGQPPDPDYQGRLCRLFQTGPVQLGFAVDHTPPPNSPGGDRTNRRDALRLGATALVASGVLPSAEGEAHELTRRSEHTDLVPASLTQIHQAISDYGLNYATYSADDLWRDARRNRHHVAHLLEGRMTLKLRRELYVTAAWLSLVLAWAAHDRGDPRGALAYAADARHHAEQADHTEATAWSWDVEATTWLYHDHPDSALTAAHRGLIIAPAQNPAHTRLTGQLARALARLGHEAPAQEALTRLRRQAEHHPPHARGLFTADAVRIWSVAATSSLWLGDNHQAQELATKAMQIYDQDPNASPTRRALTALDAGLAYARLGNPEQAVAHGMIALSTPRHAAVITTRSSALRHTLERTHPKAVIVAEFRHTMAQSVLSKQPRATGR</sequence>
<dbReference type="EMBL" id="JBHSPA010000045">
    <property type="protein sequence ID" value="MFC5829497.1"/>
    <property type="molecule type" value="Genomic_DNA"/>
</dbReference>
<reference evidence="3" key="1">
    <citation type="journal article" date="2019" name="Int. J. Syst. Evol. Microbiol.">
        <title>The Global Catalogue of Microorganisms (GCM) 10K type strain sequencing project: providing services to taxonomists for standard genome sequencing and annotation.</title>
        <authorList>
            <consortium name="The Broad Institute Genomics Platform"/>
            <consortium name="The Broad Institute Genome Sequencing Center for Infectious Disease"/>
            <person name="Wu L."/>
            <person name="Ma J."/>
        </authorList>
    </citation>
    <scope>NUCLEOTIDE SEQUENCE [LARGE SCALE GENOMIC DNA]</scope>
    <source>
        <strain evidence="3">CCUG 53903</strain>
    </source>
</reference>
<evidence type="ECO:0000256" key="1">
    <source>
        <dbReference type="SAM" id="MobiDB-lite"/>
    </source>
</evidence>
<name>A0ABW1CWG3_9ACTN</name>
<keyword evidence="3" id="KW-1185">Reference proteome</keyword>
<dbReference type="Proteomes" id="UP001596058">
    <property type="component" value="Unassembled WGS sequence"/>
</dbReference>
<protein>
    <recommendedName>
        <fullName evidence="4">XRE family transcriptional regulator</fullName>
    </recommendedName>
</protein>
<evidence type="ECO:0000313" key="3">
    <source>
        <dbReference type="Proteomes" id="UP001596058"/>
    </source>
</evidence>
<comment type="caution">
    <text evidence="2">The sequence shown here is derived from an EMBL/GenBank/DDBJ whole genome shotgun (WGS) entry which is preliminary data.</text>
</comment>
<gene>
    <name evidence="2" type="ORF">ACFPZ3_37025</name>
</gene>
<feature type="compositionally biased region" description="Basic and acidic residues" evidence="1">
    <location>
        <begin position="13"/>
        <end position="27"/>
    </location>
</feature>
<organism evidence="2 3">
    <name type="scientific">Nonomuraea insulae</name>
    <dbReference type="NCBI Taxonomy" id="1616787"/>
    <lineage>
        <taxon>Bacteria</taxon>
        <taxon>Bacillati</taxon>
        <taxon>Actinomycetota</taxon>
        <taxon>Actinomycetes</taxon>
        <taxon>Streptosporangiales</taxon>
        <taxon>Streptosporangiaceae</taxon>
        <taxon>Nonomuraea</taxon>
    </lineage>
</organism>
<dbReference type="Gene3D" id="1.25.40.10">
    <property type="entry name" value="Tetratricopeptide repeat domain"/>
    <property type="match status" value="1"/>
</dbReference>
<dbReference type="RefSeq" id="WP_379518978.1">
    <property type="nucleotide sequence ID" value="NZ_JBHSPA010000045.1"/>
</dbReference>
<dbReference type="InterPro" id="IPR011990">
    <property type="entry name" value="TPR-like_helical_dom_sf"/>
</dbReference>
<evidence type="ECO:0000313" key="2">
    <source>
        <dbReference type="EMBL" id="MFC5829497.1"/>
    </source>
</evidence>
<evidence type="ECO:0008006" key="4">
    <source>
        <dbReference type="Google" id="ProtNLM"/>
    </source>
</evidence>
<dbReference type="SUPFAM" id="SSF48452">
    <property type="entry name" value="TPR-like"/>
    <property type="match status" value="1"/>
</dbReference>
<feature type="region of interest" description="Disordered" evidence="1">
    <location>
        <begin position="1"/>
        <end position="37"/>
    </location>
</feature>
<proteinExistence type="predicted"/>